<comment type="caution">
    <text evidence="1">The sequence shown here is derived from an EMBL/GenBank/DDBJ whole genome shotgun (WGS) entry which is preliminary data.</text>
</comment>
<evidence type="ECO:0000313" key="1">
    <source>
        <dbReference type="EMBL" id="KAK8529625.1"/>
    </source>
</evidence>
<dbReference type="EMBL" id="JBBPBM010000036">
    <property type="protein sequence ID" value="KAK8529625.1"/>
    <property type="molecule type" value="Genomic_DNA"/>
</dbReference>
<reference evidence="1 2" key="1">
    <citation type="journal article" date="2024" name="G3 (Bethesda)">
        <title>Genome assembly of Hibiscus sabdariffa L. provides insights into metabolisms of medicinal natural products.</title>
        <authorList>
            <person name="Kim T."/>
        </authorList>
    </citation>
    <scope>NUCLEOTIDE SEQUENCE [LARGE SCALE GENOMIC DNA]</scope>
    <source>
        <strain evidence="1">TK-2024</strain>
        <tissue evidence="1">Old leaves</tissue>
    </source>
</reference>
<name>A0ABR2D4B4_9ROSI</name>
<proteinExistence type="predicted"/>
<dbReference type="Proteomes" id="UP001472677">
    <property type="component" value="Unassembled WGS sequence"/>
</dbReference>
<keyword evidence="2" id="KW-1185">Reference proteome</keyword>
<evidence type="ECO:0000313" key="2">
    <source>
        <dbReference type="Proteomes" id="UP001472677"/>
    </source>
</evidence>
<gene>
    <name evidence="1" type="ORF">V6N12_060402</name>
</gene>
<accession>A0ABR2D4B4</accession>
<organism evidence="1 2">
    <name type="scientific">Hibiscus sabdariffa</name>
    <name type="common">roselle</name>
    <dbReference type="NCBI Taxonomy" id="183260"/>
    <lineage>
        <taxon>Eukaryota</taxon>
        <taxon>Viridiplantae</taxon>
        <taxon>Streptophyta</taxon>
        <taxon>Embryophyta</taxon>
        <taxon>Tracheophyta</taxon>
        <taxon>Spermatophyta</taxon>
        <taxon>Magnoliopsida</taxon>
        <taxon>eudicotyledons</taxon>
        <taxon>Gunneridae</taxon>
        <taxon>Pentapetalae</taxon>
        <taxon>rosids</taxon>
        <taxon>malvids</taxon>
        <taxon>Malvales</taxon>
        <taxon>Malvaceae</taxon>
        <taxon>Malvoideae</taxon>
        <taxon>Hibiscus</taxon>
    </lineage>
</organism>
<protein>
    <submittedName>
        <fullName evidence="1">Uncharacterized protein</fullName>
    </submittedName>
</protein>
<sequence length="102" mass="11075">MVQSLGLVYGENSIEIACILLEPNRVGVDRVQSQVEMLAAQEGLDVKQRQWEWVGKLICLSLAVVPPLAWSSAAAPGACIVAGLRLAKLKHEEGYQLPQGHK</sequence>